<protein>
    <submittedName>
        <fullName evidence="4">Uncharacterized protein</fullName>
    </submittedName>
</protein>
<gene>
    <name evidence="4" type="ORF">NBRC110019_05410</name>
</gene>
<comment type="caution">
    <text evidence="4">The sequence shown here is derived from an EMBL/GenBank/DDBJ whole genome shotgun (WGS) entry which is preliminary data.</text>
</comment>
<dbReference type="EMBL" id="BRVP01000003">
    <property type="protein sequence ID" value="GLB51502.1"/>
    <property type="molecule type" value="Genomic_DNA"/>
</dbReference>
<keyword evidence="3" id="KW-0106">Calcium</keyword>
<keyword evidence="5" id="KW-1185">Reference proteome</keyword>
<evidence type="ECO:0000313" key="5">
    <source>
        <dbReference type="Proteomes" id="UP001143545"/>
    </source>
</evidence>
<evidence type="ECO:0000256" key="2">
    <source>
        <dbReference type="ARBA" id="ARBA00011245"/>
    </source>
</evidence>
<evidence type="ECO:0000256" key="1">
    <source>
        <dbReference type="ARBA" id="ARBA00001913"/>
    </source>
</evidence>
<dbReference type="InterPro" id="IPR014718">
    <property type="entry name" value="GH-type_carb-bd"/>
</dbReference>
<comment type="cofactor">
    <cofactor evidence="1">
        <name>Ca(2+)</name>
        <dbReference type="ChEBI" id="CHEBI:29108"/>
    </cofactor>
</comment>
<sequence length="83" mass="9910">MIATNGWSETRTVYFAMSFSKPFKSYVYQKIDKSLYNGFWRGFDQYHNFPEIARKKIKAYFDFFTAENETIEVNYFGSSPRSI</sequence>
<reference evidence="4" key="1">
    <citation type="submission" date="2022-07" db="EMBL/GenBank/DDBJ databases">
        <title>Taxonomy of Novel Oxalotrophic and Methylotrophic Bacteria.</title>
        <authorList>
            <person name="Sahin N."/>
            <person name="Tani A."/>
        </authorList>
    </citation>
    <scope>NUCLEOTIDE SEQUENCE</scope>
    <source>
        <strain evidence="4">AM327</strain>
    </source>
</reference>
<organism evidence="4 5">
    <name type="scientific">Neptunitalea chrysea</name>
    <dbReference type="NCBI Taxonomy" id="1647581"/>
    <lineage>
        <taxon>Bacteria</taxon>
        <taxon>Pseudomonadati</taxon>
        <taxon>Bacteroidota</taxon>
        <taxon>Flavobacteriia</taxon>
        <taxon>Flavobacteriales</taxon>
        <taxon>Flavobacteriaceae</taxon>
        <taxon>Neptunitalea</taxon>
    </lineage>
</organism>
<dbReference type="Proteomes" id="UP001143545">
    <property type="component" value="Unassembled WGS sequence"/>
</dbReference>
<name>A0A9W6EUL9_9FLAO</name>
<dbReference type="RefSeq" id="WP_281752098.1">
    <property type="nucleotide sequence ID" value="NZ_BRVP01000003.1"/>
</dbReference>
<proteinExistence type="predicted"/>
<accession>A0A9W6EUL9</accession>
<dbReference type="Gene3D" id="2.70.98.10">
    <property type="match status" value="1"/>
</dbReference>
<evidence type="ECO:0000256" key="3">
    <source>
        <dbReference type="ARBA" id="ARBA00022837"/>
    </source>
</evidence>
<evidence type="ECO:0000313" key="4">
    <source>
        <dbReference type="EMBL" id="GLB51502.1"/>
    </source>
</evidence>
<dbReference type="AlphaFoldDB" id="A0A9W6EUL9"/>
<dbReference type="GO" id="GO:0030246">
    <property type="term" value="F:carbohydrate binding"/>
    <property type="evidence" value="ECO:0007669"/>
    <property type="project" value="InterPro"/>
</dbReference>
<comment type="subunit">
    <text evidence="2">Monomer.</text>
</comment>